<organism evidence="1 2">
    <name type="scientific">Punica granatum</name>
    <name type="common">Pomegranate</name>
    <dbReference type="NCBI Taxonomy" id="22663"/>
    <lineage>
        <taxon>Eukaryota</taxon>
        <taxon>Viridiplantae</taxon>
        <taxon>Streptophyta</taxon>
        <taxon>Embryophyta</taxon>
        <taxon>Tracheophyta</taxon>
        <taxon>Spermatophyta</taxon>
        <taxon>Magnoliopsida</taxon>
        <taxon>eudicotyledons</taxon>
        <taxon>Gunneridae</taxon>
        <taxon>Pentapetalae</taxon>
        <taxon>rosids</taxon>
        <taxon>malvids</taxon>
        <taxon>Myrtales</taxon>
        <taxon>Lythraceae</taxon>
        <taxon>Punica</taxon>
    </lineage>
</organism>
<keyword evidence="2" id="KW-1185">Reference proteome</keyword>
<dbReference type="PANTHER" id="PTHR35046">
    <property type="entry name" value="ZINC KNUCKLE (CCHC-TYPE) FAMILY PROTEIN"/>
    <property type="match status" value="1"/>
</dbReference>
<name>A0A2I0KP53_PUNGR</name>
<proteinExistence type="predicted"/>
<accession>A0A2I0KP53</accession>
<comment type="caution">
    <text evidence="1">The sequence shown here is derived from an EMBL/GenBank/DDBJ whole genome shotgun (WGS) entry which is preliminary data.</text>
</comment>
<evidence type="ECO:0000313" key="2">
    <source>
        <dbReference type="Proteomes" id="UP000233551"/>
    </source>
</evidence>
<protein>
    <recommendedName>
        <fullName evidence="3">Integrase catalytic domain-containing protein</fullName>
    </recommendedName>
</protein>
<dbReference type="EMBL" id="PGOL01000465">
    <property type="protein sequence ID" value="PKI70268.1"/>
    <property type="molecule type" value="Genomic_DNA"/>
</dbReference>
<dbReference type="Proteomes" id="UP000233551">
    <property type="component" value="Unassembled WGS sequence"/>
</dbReference>
<evidence type="ECO:0000313" key="1">
    <source>
        <dbReference type="EMBL" id="PKI70268.1"/>
    </source>
</evidence>
<gene>
    <name evidence="1" type="ORF">CRG98_009345</name>
</gene>
<sequence length="119" mass="13681">MTRELDRRYGYHGSQTTLLLSVGLVGPDPRLFEPALPSFQFRSFKITREVVRLHGIPKTIVSDRDAKFLSHFWQVSIRGQILLMSGGMMRIAGMTMRLMHKNLEAGFVKRELIHKILEA</sequence>
<dbReference type="AlphaFoldDB" id="A0A2I0KP53"/>
<dbReference type="PANTHER" id="PTHR35046:SF9">
    <property type="entry name" value="RNA-DIRECTED DNA POLYMERASE"/>
    <property type="match status" value="1"/>
</dbReference>
<reference evidence="1 2" key="1">
    <citation type="submission" date="2017-11" db="EMBL/GenBank/DDBJ databases">
        <title>De-novo sequencing of pomegranate (Punica granatum L.) genome.</title>
        <authorList>
            <person name="Akparov Z."/>
            <person name="Amiraslanov A."/>
            <person name="Hajiyeva S."/>
            <person name="Abbasov M."/>
            <person name="Kaur K."/>
            <person name="Hamwieh A."/>
            <person name="Solovyev V."/>
            <person name="Salamov A."/>
            <person name="Braich B."/>
            <person name="Kosarev P."/>
            <person name="Mahmoud A."/>
            <person name="Hajiyev E."/>
            <person name="Babayeva S."/>
            <person name="Izzatullayeva V."/>
            <person name="Mammadov A."/>
            <person name="Mammadov A."/>
            <person name="Sharifova S."/>
            <person name="Ojaghi J."/>
            <person name="Eynullazada K."/>
            <person name="Bayramov B."/>
            <person name="Abdulazimova A."/>
            <person name="Shahmuradov I."/>
        </authorList>
    </citation>
    <scope>NUCLEOTIDE SEQUENCE [LARGE SCALE GENOMIC DNA]</scope>
    <source>
        <strain evidence="2">cv. AG2017</strain>
        <tissue evidence="1">Leaf</tissue>
    </source>
</reference>
<evidence type="ECO:0008006" key="3">
    <source>
        <dbReference type="Google" id="ProtNLM"/>
    </source>
</evidence>